<dbReference type="EMBL" id="JAVDTI010000003">
    <property type="protein sequence ID" value="MDR6806908.1"/>
    <property type="molecule type" value="Genomic_DNA"/>
</dbReference>
<protein>
    <submittedName>
        <fullName evidence="2">Uncharacterized protein YbjT (DUF2867 family)</fullName>
    </submittedName>
</protein>
<dbReference type="RefSeq" id="WP_309986451.1">
    <property type="nucleotide sequence ID" value="NZ_JAVDTI010000003.1"/>
</dbReference>
<feature type="domain" description="NAD(P)-binding" evidence="1">
    <location>
        <begin position="7"/>
        <end position="114"/>
    </location>
</feature>
<organism evidence="2 3">
    <name type="scientific">Dyadobacter fermentans</name>
    <dbReference type="NCBI Taxonomy" id="94254"/>
    <lineage>
        <taxon>Bacteria</taxon>
        <taxon>Pseudomonadati</taxon>
        <taxon>Bacteroidota</taxon>
        <taxon>Cytophagia</taxon>
        <taxon>Cytophagales</taxon>
        <taxon>Spirosomataceae</taxon>
        <taxon>Dyadobacter</taxon>
    </lineage>
</organism>
<comment type="caution">
    <text evidence="2">The sequence shown here is derived from an EMBL/GenBank/DDBJ whole genome shotgun (WGS) entry which is preliminary data.</text>
</comment>
<dbReference type="Gene3D" id="3.40.50.720">
    <property type="entry name" value="NAD(P)-binding Rossmann-like Domain"/>
    <property type="match status" value="1"/>
</dbReference>
<dbReference type="InterPro" id="IPR016040">
    <property type="entry name" value="NAD(P)-bd_dom"/>
</dbReference>
<keyword evidence="3" id="KW-1185">Reference proteome</keyword>
<dbReference type="PANTHER" id="PTHR43162:SF1">
    <property type="entry name" value="PRESTALK A DIFFERENTIATION PROTEIN A"/>
    <property type="match status" value="1"/>
</dbReference>
<accession>A0ABU1R0H3</accession>
<evidence type="ECO:0000313" key="2">
    <source>
        <dbReference type="EMBL" id="MDR6806908.1"/>
    </source>
</evidence>
<dbReference type="Pfam" id="PF13460">
    <property type="entry name" value="NAD_binding_10"/>
    <property type="match status" value="1"/>
</dbReference>
<reference evidence="2 3" key="1">
    <citation type="submission" date="2023-07" db="EMBL/GenBank/DDBJ databases">
        <title>Sorghum-associated microbial communities from plants grown in Nebraska, USA.</title>
        <authorList>
            <person name="Schachtman D."/>
        </authorList>
    </citation>
    <scope>NUCLEOTIDE SEQUENCE [LARGE SCALE GENOMIC DNA]</scope>
    <source>
        <strain evidence="2 3">BE57</strain>
    </source>
</reference>
<dbReference type="Proteomes" id="UP001264980">
    <property type="component" value="Unassembled WGS sequence"/>
</dbReference>
<dbReference type="SUPFAM" id="SSF51735">
    <property type="entry name" value="NAD(P)-binding Rossmann-fold domains"/>
    <property type="match status" value="1"/>
</dbReference>
<dbReference type="PANTHER" id="PTHR43162">
    <property type="match status" value="1"/>
</dbReference>
<evidence type="ECO:0000313" key="3">
    <source>
        <dbReference type="Proteomes" id="UP001264980"/>
    </source>
</evidence>
<sequence length="295" mass="32014">MIVTVTGSLGNVGRTLTEKLIAKGHTVKVVTSNPGRSEEIRALGAVPLVGSVHDYEFVKQSFEGSDAVYLMIPPDYNAPDIKQYIMTIGRQYANALRETGAKLAVNLSSVGAHLEDGLGPTGANFYVEQRLNGLEQVHVLHLRPGMFMTNFYGAMPMIQYQGIVGNNFNGAADLPLTHPRDIAEAAFRAIDDFSVSGKQVQYVVSDVKNGDQVARTLGAAVGKADAHWVEFSDEQLLQALMRDGFSRAMAQVYIIEIGMAIRDGSFAEDYQKQRPVGGITLDEFAREFSAASLPA</sequence>
<dbReference type="InterPro" id="IPR036291">
    <property type="entry name" value="NAD(P)-bd_dom_sf"/>
</dbReference>
<proteinExistence type="predicted"/>
<gene>
    <name evidence="2" type="ORF">J2W84_003956</name>
</gene>
<dbReference type="Gene3D" id="3.90.25.10">
    <property type="entry name" value="UDP-galactose 4-epimerase, domain 1"/>
    <property type="match status" value="1"/>
</dbReference>
<name>A0ABU1R0H3_9BACT</name>
<evidence type="ECO:0000259" key="1">
    <source>
        <dbReference type="Pfam" id="PF13460"/>
    </source>
</evidence>
<dbReference type="InterPro" id="IPR051604">
    <property type="entry name" value="Ergot_Alk_Oxidoreductase"/>
</dbReference>